<dbReference type="OMA" id="AKHERME"/>
<proteinExistence type="predicted"/>
<sequence length="53" mass="5894">MEIRKMVADSDLLEGASFVPKAPSEEKLREAKLERMEESLEPIADDQAEGSSE</sequence>
<dbReference type="GeneID" id="68695360"/>
<feature type="compositionally biased region" description="Acidic residues" evidence="1">
    <location>
        <begin position="39"/>
        <end position="53"/>
    </location>
</feature>
<name>A0A841HE00_HALSI</name>
<evidence type="ECO:0000256" key="1">
    <source>
        <dbReference type="SAM" id="MobiDB-lite"/>
    </source>
</evidence>
<comment type="caution">
    <text evidence="2">The sequence shown here is derived from an EMBL/GenBank/DDBJ whole genome shotgun (WGS) entry which is preliminary data.</text>
</comment>
<dbReference type="AlphaFoldDB" id="A0A841HE00"/>
<protein>
    <submittedName>
        <fullName evidence="2">Uncharacterized protein</fullName>
    </submittedName>
</protein>
<reference evidence="2" key="1">
    <citation type="submission" date="2020-08" db="EMBL/GenBank/DDBJ databases">
        <title>Genomic Encyclopedia of Type Strains, Phase IV (KMG-IV): sequencing the most valuable type-strain genomes for metagenomic binning, comparative biology and taxonomic classification.</title>
        <authorList>
            <person name="Goeker M."/>
        </authorList>
    </citation>
    <scope>NUCLEOTIDE SEQUENCE</scope>
    <source>
        <strain evidence="2">DSM 669</strain>
    </source>
</reference>
<accession>A0A841HE00</accession>
<dbReference type="EMBL" id="JACHGX010000006">
    <property type="protein sequence ID" value="MBB6090659.1"/>
    <property type="molecule type" value="Genomic_DNA"/>
</dbReference>
<organism evidence="2 3">
    <name type="scientific">Halobacterium salinarum</name>
    <name type="common">Halobacterium halobium</name>
    <dbReference type="NCBI Taxonomy" id="2242"/>
    <lineage>
        <taxon>Archaea</taxon>
        <taxon>Methanobacteriati</taxon>
        <taxon>Methanobacteriota</taxon>
        <taxon>Stenosarchaea group</taxon>
        <taxon>Halobacteria</taxon>
        <taxon>Halobacteriales</taxon>
        <taxon>Halobacteriaceae</taxon>
        <taxon>Halobacterium</taxon>
    </lineage>
</organism>
<gene>
    <name evidence="2" type="ORF">HNR49_002043</name>
</gene>
<dbReference type="Proteomes" id="UP000642919">
    <property type="component" value="Unassembled WGS sequence"/>
</dbReference>
<evidence type="ECO:0000313" key="2">
    <source>
        <dbReference type="EMBL" id="MBB6090659.1"/>
    </source>
</evidence>
<feature type="region of interest" description="Disordered" evidence="1">
    <location>
        <begin position="34"/>
        <end position="53"/>
    </location>
</feature>
<evidence type="ECO:0000313" key="3">
    <source>
        <dbReference type="Proteomes" id="UP000642919"/>
    </source>
</evidence>
<dbReference type="RefSeq" id="WP_010904043.1">
    <property type="nucleotide sequence ID" value="NZ_CP128378.2"/>
</dbReference>